<organism evidence="1 2">
    <name type="scientific">Melia azedarach</name>
    <name type="common">Chinaberry tree</name>
    <dbReference type="NCBI Taxonomy" id="155640"/>
    <lineage>
        <taxon>Eukaryota</taxon>
        <taxon>Viridiplantae</taxon>
        <taxon>Streptophyta</taxon>
        <taxon>Embryophyta</taxon>
        <taxon>Tracheophyta</taxon>
        <taxon>Spermatophyta</taxon>
        <taxon>Magnoliopsida</taxon>
        <taxon>eudicotyledons</taxon>
        <taxon>Gunneridae</taxon>
        <taxon>Pentapetalae</taxon>
        <taxon>rosids</taxon>
        <taxon>malvids</taxon>
        <taxon>Sapindales</taxon>
        <taxon>Meliaceae</taxon>
        <taxon>Melia</taxon>
    </lineage>
</organism>
<reference evidence="1 2" key="1">
    <citation type="journal article" date="2023" name="Science">
        <title>Complex scaffold remodeling in plant triterpene biosynthesis.</title>
        <authorList>
            <person name="De La Pena R."/>
            <person name="Hodgson H."/>
            <person name="Liu J.C."/>
            <person name="Stephenson M.J."/>
            <person name="Martin A.C."/>
            <person name="Owen C."/>
            <person name="Harkess A."/>
            <person name="Leebens-Mack J."/>
            <person name="Jimenez L.E."/>
            <person name="Osbourn A."/>
            <person name="Sattely E.S."/>
        </authorList>
    </citation>
    <scope>NUCLEOTIDE SEQUENCE [LARGE SCALE GENOMIC DNA]</scope>
    <source>
        <strain evidence="2">cv. JPN11</strain>
        <tissue evidence="1">Leaf</tissue>
    </source>
</reference>
<dbReference type="Proteomes" id="UP001164539">
    <property type="component" value="Chromosome 2"/>
</dbReference>
<proteinExistence type="predicted"/>
<comment type="caution">
    <text evidence="1">The sequence shown here is derived from an EMBL/GenBank/DDBJ whole genome shotgun (WGS) entry which is preliminary data.</text>
</comment>
<evidence type="ECO:0000313" key="1">
    <source>
        <dbReference type="EMBL" id="KAJ4724344.1"/>
    </source>
</evidence>
<keyword evidence="2" id="KW-1185">Reference proteome</keyword>
<dbReference type="EMBL" id="CM051395">
    <property type="protein sequence ID" value="KAJ4724344.1"/>
    <property type="molecule type" value="Genomic_DNA"/>
</dbReference>
<protein>
    <submittedName>
        <fullName evidence="1">Zinc finger CCCH domain-containing protein</fullName>
    </submittedName>
</protein>
<name>A0ACC1YLT7_MELAZ</name>
<accession>A0ACC1YLT7</accession>
<evidence type="ECO:0000313" key="2">
    <source>
        <dbReference type="Proteomes" id="UP001164539"/>
    </source>
</evidence>
<sequence length="659" mass="73643">MDEFDATGMLFNRIKSIDPENASKIMGYLLIQDVKEKDLLRLVSGPDTLLQAVIFRARTHLGLSSSSLSTPTSPSPNPFSRFNNNSNDANNNVKDNPFAQLSPRITNNGFLDFGKNSSLSDPKSSPFLSFDNIRSGSCLIPSVSRVKNDVGGDSSNSSGNSGNDFMEELQFNDYLSFLDESSKNEDFIDPRSQFSREVSNWGQDVNNGDIHLHRRSFSASDVCFGAEDPSFNIGYRPCLYFARGFCKNGDGCKFVHGGFGDNVDGNGVIVGSPNKMDGLYLQHEEMLRIKAAQQQRLAASQFAAGVSHLPYDKCMDLLLQQQNDPQRAAAAALMLGDEFYKFGQARAERNDFLAMGLAEKVNSANRQIYLTFPADSTFKDEDVSNYFSIFGPVQDVRIPYQQKRMFGFVTFVYPETVKLILARGNPHFICDSRVLVKPYKEKGKIVDRKQQQFERGNMSPCSSPSGVDSRDPYDLRFGSKMLYHSQELMLRRKLEQQAELQQAIEFQRRRLLNLQLPNLKNHAIHHHQRSLSVGSPVNLAAHTDVNQNVVLPSVGINQNVLEGDNATANKSTNVTAATEQHSQSEVNAASILNNGSKDSKEESSKPEEYDLHERFECYLHISDSCLNHIMFCSRSSGLSGFGFLLNFRLILTVFILCSF</sequence>
<gene>
    <name evidence="1" type="ORF">OWV82_003345</name>
</gene>